<name>A0ABZ1E3B3_9RHOB</name>
<dbReference type="Gene3D" id="3.40.50.300">
    <property type="entry name" value="P-loop containing nucleotide triphosphate hydrolases"/>
    <property type="match status" value="1"/>
</dbReference>
<dbReference type="InterPro" id="IPR027417">
    <property type="entry name" value="P-loop_NTPase"/>
</dbReference>
<reference evidence="1 2" key="1">
    <citation type="submission" date="2023-09" db="EMBL/GenBank/DDBJ databases">
        <title>Thioclava shenzhenensis sp. nov., a multidrug resistant bacteria-antagonizing species isolated from coastal seawater.</title>
        <authorList>
            <person name="Long M."/>
        </authorList>
    </citation>
    <scope>NUCLEOTIDE SEQUENCE [LARGE SCALE GENOMIC DNA]</scope>
    <source>
        <strain evidence="1 2">FTW29</strain>
        <plasmid evidence="1 2">unnamed1</plasmid>
    </source>
</reference>
<dbReference type="RefSeq" id="WP_330646970.1">
    <property type="nucleotide sequence ID" value="NZ_CP135444.1"/>
</dbReference>
<proteinExistence type="predicted"/>
<keyword evidence="1" id="KW-0614">Plasmid</keyword>
<dbReference type="Proteomes" id="UP001623290">
    <property type="component" value="Plasmid unnamed1"/>
</dbReference>
<dbReference type="EMBL" id="CP135444">
    <property type="protein sequence ID" value="WRY35218.1"/>
    <property type="molecule type" value="Genomic_DNA"/>
</dbReference>
<evidence type="ECO:0000313" key="2">
    <source>
        <dbReference type="Proteomes" id="UP001623290"/>
    </source>
</evidence>
<accession>A0ABZ1E3B3</accession>
<protein>
    <submittedName>
        <fullName evidence="1">Sulfotransferase family 2 domain-containing protein</fullName>
    </submittedName>
</protein>
<organism evidence="1 2">
    <name type="scientific">Thioclava litoralis</name>
    <dbReference type="NCBI Taxonomy" id="3076557"/>
    <lineage>
        <taxon>Bacteria</taxon>
        <taxon>Pseudomonadati</taxon>
        <taxon>Pseudomonadota</taxon>
        <taxon>Alphaproteobacteria</taxon>
        <taxon>Rhodobacterales</taxon>
        <taxon>Paracoccaceae</taxon>
        <taxon>Thioclava</taxon>
    </lineage>
</organism>
<keyword evidence="2" id="KW-1185">Reference proteome</keyword>
<evidence type="ECO:0000313" key="1">
    <source>
        <dbReference type="EMBL" id="WRY35218.1"/>
    </source>
</evidence>
<sequence length="247" mass="27402">MSRSFLYIHVPKCGGTSFGAALRLAFWPSQGTIDIDRTKRIAQALEPQARDTALILADYAVRRVELAQMLERNLRCISAHVQFNADLVAQLAPERACVSLLREPVARFLSHYAYVQRRHPDPARADLLEAFLETEPAQRFGSQYLYYFAGTYQHHSAVPAADVARACQALEGFALVGFLDEGAAFRAALRRLAGRPLLPLSRNKRPDPAPQCPPHLRARIEDICAPDLAIYRHIRAAAQGGVYRGGA</sequence>
<geneLocation type="plasmid" evidence="1 2">
    <name>unnamed1</name>
</geneLocation>
<gene>
    <name evidence="1" type="ORF">RPE78_15370</name>
</gene>
<dbReference type="SUPFAM" id="SSF52540">
    <property type="entry name" value="P-loop containing nucleoside triphosphate hydrolases"/>
    <property type="match status" value="1"/>
</dbReference>